<dbReference type="Gene3D" id="2.60.120.560">
    <property type="entry name" value="Exo-inulinase, domain 1"/>
    <property type="match status" value="1"/>
</dbReference>
<dbReference type="Gene3D" id="2.60.120.260">
    <property type="entry name" value="Galactose-binding domain-like"/>
    <property type="match status" value="2"/>
</dbReference>
<dbReference type="InterPro" id="IPR016007">
    <property type="entry name" value="Alpha_rhamnosid"/>
</dbReference>
<feature type="domain" description="Alpha-L-rhamnosidase C-terminal" evidence="7">
    <location>
        <begin position="908"/>
        <end position="968"/>
    </location>
</feature>
<evidence type="ECO:0000313" key="8">
    <source>
        <dbReference type="EMBL" id="PZG03004.1"/>
    </source>
</evidence>
<evidence type="ECO:0000259" key="6">
    <source>
        <dbReference type="Pfam" id="PF17389"/>
    </source>
</evidence>
<evidence type="ECO:0000256" key="3">
    <source>
        <dbReference type="ARBA" id="ARBA00022801"/>
    </source>
</evidence>
<name>A0A2W2EE15_9ACTN</name>
<evidence type="ECO:0000259" key="5">
    <source>
        <dbReference type="Pfam" id="PF08531"/>
    </source>
</evidence>
<evidence type="ECO:0000259" key="7">
    <source>
        <dbReference type="Pfam" id="PF17390"/>
    </source>
</evidence>
<dbReference type="InterPro" id="IPR008902">
    <property type="entry name" value="Rhamnosid_concanavalin"/>
</dbReference>
<dbReference type="AlphaFoldDB" id="A0A2W2EE15"/>
<feature type="domain" description="Alpha-L-rhamnosidase concanavalin-like" evidence="4">
    <location>
        <begin position="480"/>
        <end position="573"/>
    </location>
</feature>
<keyword evidence="9" id="KW-1185">Reference proteome</keyword>
<dbReference type="InterPro" id="IPR013783">
    <property type="entry name" value="Ig-like_fold"/>
</dbReference>
<keyword evidence="3 8" id="KW-0378">Hydrolase</keyword>
<dbReference type="Pfam" id="PF05592">
    <property type="entry name" value="Bac_rhamnosid"/>
    <property type="match status" value="1"/>
</dbReference>
<dbReference type="Pfam" id="PF17389">
    <property type="entry name" value="Bac_rhamnosid6H"/>
    <property type="match status" value="1"/>
</dbReference>
<dbReference type="Proteomes" id="UP000248749">
    <property type="component" value="Unassembled WGS sequence"/>
</dbReference>
<comment type="caution">
    <text evidence="8">The sequence shown here is derived from an EMBL/GenBank/DDBJ whole genome shotgun (WGS) entry which is preliminary data.</text>
</comment>
<feature type="domain" description="Bacterial alpha-L-rhamnosidase N-terminal" evidence="5">
    <location>
        <begin position="350"/>
        <end position="456"/>
    </location>
</feature>
<dbReference type="PANTHER" id="PTHR33307">
    <property type="entry name" value="ALPHA-RHAMNOSIDASE (EUROFUNG)"/>
    <property type="match status" value="1"/>
</dbReference>
<gene>
    <name evidence="8" type="ORF">C1I99_00075</name>
</gene>
<dbReference type="GO" id="GO:0005975">
    <property type="term" value="P:carbohydrate metabolic process"/>
    <property type="evidence" value="ECO:0007669"/>
    <property type="project" value="InterPro"/>
</dbReference>
<dbReference type="InterPro" id="IPR013737">
    <property type="entry name" value="Bac_rhamnosid_N"/>
</dbReference>
<dbReference type="GO" id="GO:0030596">
    <property type="term" value="F:alpha-L-rhamnosidase activity"/>
    <property type="evidence" value="ECO:0007669"/>
    <property type="project" value="UniProtKB-EC"/>
</dbReference>
<protein>
    <recommendedName>
        <fullName evidence="2">alpha-L-rhamnosidase</fullName>
        <ecNumber evidence="2">3.2.1.40</ecNumber>
    </recommendedName>
</protein>
<dbReference type="Pfam" id="PF25788">
    <property type="entry name" value="Ig_Rha78A_N"/>
    <property type="match status" value="1"/>
</dbReference>
<evidence type="ECO:0000256" key="1">
    <source>
        <dbReference type="ARBA" id="ARBA00001445"/>
    </source>
</evidence>
<dbReference type="InterPro" id="IPR035398">
    <property type="entry name" value="Bac_rhamnosid_C"/>
</dbReference>
<dbReference type="SUPFAM" id="SSF48208">
    <property type="entry name" value="Six-hairpin glycosidases"/>
    <property type="match status" value="1"/>
</dbReference>
<dbReference type="EC" id="3.2.1.40" evidence="2"/>
<dbReference type="PANTHER" id="PTHR33307:SF6">
    <property type="entry name" value="ALPHA-RHAMNOSIDASE (EUROFUNG)-RELATED"/>
    <property type="match status" value="1"/>
</dbReference>
<dbReference type="Pfam" id="PF08531">
    <property type="entry name" value="Bac_rhamnosid_N"/>
    <property type="match status" value="1"/>
</dbReference>
<dbReference type="InterPro" id="IPR008928">
    <property type="entry name" value="6-hairpin_glycosidase_sf"/>
</dbReference>
<dbReference type="Gene3D" id="2.60.40.10">
    <property type="entry name" value="Immunoglobulins"/>
    <property type="match status" value="1"/>
</dbReference>
<comment type="catalytic activity">
    <reaction evidence="1">
        <text>Hydrolysis of terminal non-reducing alpha-L-rhamnose residues in alpha-L-rhamnosides.</text>
        <dbReference type="EC" id="3.2.1.40"/>
    </reaction>
</comment>
<feature type="domain" description="Alpha-L-rhamnosidase six-hairpin glycosidase" evidence="6">
    <location>
        <begin position="585"/>
        <end position="903"/>
    </location>
</feature>
<evidence type="ECO:0000313" key="9">
    <source>
        <dbReference type="Proteomes" id="UP000248749"/>
    </source>
</evidence>
<reference evidence="8 9" key="1">
    <citation type="submission" date="2018-01" db="EMBL/GenBank/DDBJ databases">
        <title>Draft genome sequence of Salinispora sp. 13K206.</title>
        <authorList>
            <person name="Sahin N."/>
            <person name="Saygin H."/>
            <person name="Ay H."/>
        </authorList>
    </citation>
    <scope>NUCLEOTIDE SEQUENCE [LARGE SCALE GENOMIC DNA]</scope>
    <source>
        <strain evidence="8 9">13K206</strain>
    </source>
</reference>
<dbReference type="Gene3D" id="1.50.10.10">
    <property type="match status" value="1"/>
</dbReference>
<organism evidence="8 9">
    <name type="scientific">Micromonospora deserti</name>
    <dbReference type="NCBI Taxonomy" id="2070366"/>
    <lineage>
        <taxon>Bacteria</taxon>
        <taxon>Bacillati</taxon>
        <taxon>Actinomycetota</taxon>
        <taxon>Actinomycetes</taxon>
        <taxon>Micromonosporales</taxon>
        <taxon>Micromonosporaceae</taxon>
        <taxon>Micromonospora</taxon>
    </lineage>
</organism>
<proteinExistence type="predicted"/>
<dbReference type="Gene3D" id="2.60.420.10">
    <property type="entry name" value="Maltose phosphorylase, domain 3"/>
    <property type="match status" value="1"/>
</dbReference>
<sequence>MPTGLLTSLLDAPLGVTPDRPRLSWIVPALRPAARQVAYQVQVAHTRDELVTNGGIVWDSGRIDSGDSTAVEYAGPPLRPGSLYHWRVRTWAAPDLVSAWSEPQAVVTAAGDTWTAEPIWAPDGAVTLRDGVLDVSVTITAVAASLWFRAQNASNNYLWQLRAGSPGVLKTHVQRNGAYTVLSERSIGLPVATGTPYQFRVELAGSTIRTYLGDLLIDTAVDTTYASGGIGVRNGSTESQRFHSVSFTDMAGKVLVNEDFTAGPGVFVGGRVSGGDLVLDRGQSLLATFGESNDWALLRTEFVLPDKPVAAAYVYATGQSPEPTRQYVYKLWVNDTVAGVGPVRAMAGEARYQTHDVTAHLVAGRNAIAALCYSPQERAFLAELVVVFADGTRQVIATGDGWRTRRAGRWRPAAGFTGGGYYQAPQEYLDARQEPVGWTARGFDDRDWEAAAAAPLRRRLEPAWVSNMAYTYRRPVAIEQLEPGRWLLDLGQAVVGGIRLSVLGRSGQTVEIRLGEERTATGARYNLRAGQTYREVWTLRDGWQQLEHWGYRTFRWVELVADPALDLTDAVEAAVLKLPWADDDAAFESSDPDLDRVWQMCRYSIEATRLDLYQDTPTRERGPYEGDAIINQLSEYATQRSFALARYSTSYLARRPTWPAEYRLQTVLTAWEDYLATGDPTNLAADYDLFVDRQLDESLNASGLVEKSPGSSSQSNADLVDWPTSNRDGYVFTRVNTVINAWQYAAFIALSRIAGVLGRAADERRYAELAARLRAALNDQLLNRVAGAYRDGAGTEHQAQHATAFPLALGVAEDGDVRALGEWLAARGMRVSVYGAQFLLEALYRAGLGHAAHGLLTSREQFSWLHMMDDLGATIVMEAWDPSIKSNTTFSHAWGSAPANIVPRFVAGVRPLAPGAREVLVAPQPGPLDWLRAKVPTIRGPIEVALDRRNGFRLVVDLPANVTGRIELDLAQFGIADARALHVRSEGRAPRVRIADGRLVIAQVEPGRTIVASDDRG</sequence>
<dbReference type="SUPFAM" id="SSF49265">
    <property type="entry name" value="Fibronectin type III"/>
    <property type="match status" value="1"/>
</dbReference>
<accession>A0A2W2EE15</accession>
<dbReference type="InterPro" id="IPR012341">
    <property type="entry name" value="6hp_glycosidase-like_sf"/>
</dbReference>
<dbReference type="InterPro" id="IPR036116">
    <property type="entry name" value="FN3_sf"/>
</dbReference>
<evidence type="ECO:0000259" key="4">
    <source>
        <dbReference type="Pfam" id="PF05592"/>
    </source>
</evidence>
<dbReference type="Pfam" id="PF17390">
    <property type="entry name" value="Bac_rhamnosid_C"/>
    <property type="match status" value="1"/>
</dbReference>
<evidence type="ECO:0000256" key="2">
    <source>
        <dbReference type="ARBA" id="ARBA00012652"/>
    </source>
</evidence>
<dbReference type="InterPro" id="IPR035396">
    <property type="entry name" value="Bac_rhamnosid6H"/>
</dbReference>
<dbReference type="EMBL" id="POUB01000001">
    <property type="protein sequence ID" value="PZG03004.1"/>
    <property type="molecule type" value="Genomic_DNA"/>
</dbReference>